<organism evidence="2 3">
    <name type="scientific">Duganella radicis</name>
    <dbReference type="NCBI Taxonomy" id="551988"/>
    <lineage>
        <taxon>Bacteria</taxon>
        <taxon>Pseudomonadati</taxon>
        <taxon>Pseudomonadota</taxon>
        <taxon>Betaproteobacteria</taxon>
        <taxon>Burkholderiales</taxon>
        <taxon>Oxalobacteraceae</taxon>
        <taxon>Telluria group</taxon>
        <taxon>Duganella</taxon>
    </lineage>
</organism>
<evidence type="ECO:0000313" key="2">
    <source>
        <dbReference type="EMBL" id="MTV39990.1"/>
    </source>
</evidence>
<gene>
    <name evidence="2" type="ORF">GM676_20705</name>
</gene>
<comment type="caution">
    <text evidence="2">The sequence shown here is derived from an EMBL/GenBank/DDBJ whole genome shotgun (WGS) entry which is preliminary data.</text>
</comment>
<feature type="domain" description="Methyltransferase FkbM" evidence="1">
    <location>
        <begin position="106"/>
        <end position="268"/>
    </location>
</feature>
<dbReference type="SUPFAM" id="SSF53335">
    <property type="entry name" value="S-adenosyl-L-methionine-dependent methyltransferases"/>
    <property type="match status" value="1"/>
</dbReference>
<dbReference type="AlphaFoldDB" id="A0A6L6PLJ7"/>
<sequence>MISIQTTQDQFQQGAIDKPTFIKTMYEAHHAVLFDYARYIGQTNVRKIEVEDGKVVMTSRDRGIRIACTPGDYRVAPMETLNFFDYEKEEATMMENLVADGDNFFDIGANIGWYALNIAASRRATTVYAFEPIPTTYGHLSTNLALNASANIKPHNFGLSERAGEFTFYYPPEGSGNASAVNLTGRDDVRTAQCQVRTLDDYTAETGARVDFIKCDVEGAELLVFKGGLQTIARDKPIVLSEILRKWSAKFNYNPNEIFTLFRGLGYEVYTAEDGRLARFGLMDEHTIPTNYFFLHPEKHAEQLRRWLRA</sequence>
<dbReference type="Pfam" id="PF05050">
    <property type="entry name" value="Methyltransf_21"/>
    <property type="match status" value="1"/>
</dbReference>
<dbReference type="Proteomes" id="UP000475582">
    <property type="component" value="Unassembled WGS sequence"/>
</dbReference>
<dbReference type="EMBL" id="WNKY01000026">
    <property type="protein sequence ID" value="MTV39990.1"/>
    <property type="molecule type" value="Genomic_DNA"/>
</dbReference>
<protein>
    <submittedName>
        <fullName evidence="2">FkbM family methyltransferase</fullName>
    </submittedName>
</protein>
<evidence type="ECO:0000259" key="1">
    <source>
        <dbReference type="Pfam" id="PF05050"/>
    </source>
</evidence>
<proteinExistence type="predicted"/>
<dbReference type="InterPro" id="IPR052514">
    <property type="entry name" value="SAM-dependent_MTase"/>
</dbReference>
<dbReference type="InterPro" id="IPR006342">
    <property type="entry name" value="FkbM_mtfrase"/>
</dbReference>
<keyword evidence="2" id="KW-0489">Methyltransferase</keyword>
<dbReference type="InterPro" id="IPR029063">
    <property type="entry name" value="SAM-dependent_MTases_sf"/>
</dbReference>
<keyword evidence="2" id="KW-0808">Transferase</keyword>
<name>A0A6L6PLJ7_9BURK</name>
<dbReference type="GO" id="GO:0008168">
    <property type="term" value="F:methyltransferase activity"/>
    <property type="evidence" value="ECO:0007669"/>
    <property type="project" value="UniProtKB-KW"/>
</dbReference>
<keyword evidence="3" id="KW-1185">Reference proteome</keyword>
<reference evidence="2 3" key="1">
    <citation type="submission" date="2019-11" db="EMBL/GenBank/DDBJ databases">
        <title>Type strains purchased from KCTC, JCM and DSMZ.</title>
        <authorList>
            <person name="Lu H."/>
        </authorList>
    </citation>
    <scope>NUCLEOTIDE SEQUENCE [LARGE SCALE GENOMIC DNA]</scope>
    <source>
        <strain evidence="2 3">KCTC 22382</strain>
    </source>
</reference>
<evidence type="ECO:0000313" key="3">
    <source>
        <dbReference type="Proteomes" id="UP000475582"/>
    </source>
</evidence>
<accession>A0A6L6PLJ7</accession>
<dbReference type="PANTHER" id="PTHR34203:SF13">
    <property type="entry name" value="EXPRESSED PROTEIN"/>
    <property type="match status" value="1"/>
</dbReference>
<dbReference type="GO" id="GO:0032259">
    <property type="term" value="P:methylation"/>
    <property type="evidence" value="ECO:0007669"/>
    <property type="project" value="UniProtKB-KW"/>
</dbReference>
<dbReference type="RefSeq" id="WP_155465784.1">
    <property type="nucleotide sequence ID" value="NZ_WNKY01000026.1"/>
</dbReference>
<dbReference type="PANTHER" id="PTHR34203">
    <property type="entry name" value="METHYLTRANSFERASE, FKBM FAMILY PROTEIN"/>
    <property type="match status" value="1"/>
</dbReference>
<dbReference type="OrthoDB" id="2529130at2"/>
<dbReference type="NCBIfam" id="TIGR01444">
    <property type="entry name" value="fkbM_fam"/>
    <property type="match status" value="1"/>
</dbReference>
<dbReference type="Gene3D" id="3.40.50.150">
    <property type="entry name" value="Vaccinia Virus protein VP39"/>
    <property type="match status" value="1"/>
</dbReference>